<dbReference type="Pfam" id="PF10047">
    <property type="entry name" value="DUF2281"/>
    <property type="match status" value="1"/>
</dbReference>
<organism evidence="2 3">
    <name type="scientific">Leptolyngbya foveolarum</name>
    <dbReference type="NCBI Taxonomy" id="47253"/>
    <lineage>
        <taxon>Bacteria</taxon>
        <taxon>Bacillati</taxon>
        <taxon>Cyanobacteriota</taxon>
        <taxon>Cyanophyceae</taxon>
        <taxon>Leptolyngbyales</taxon>
        <taxon>Leptolyngbyaceae</taxon>
        <taxon>Leptolyngbya group</taxon>
        <taxon>Leptolyngbya</taxon>
    </lineage>
</organism>
<reference evidence="3" key="1">
    <citation type="submission" date="2018-04" db="EMBL/GenBank/DDBJ databases">
        <authorList>
            <person name="Cornet L."/>
        </authorList>
    </citation>
    <scope>NUCLEOTIDE SEQUENCE [LARGE SCALE GENOMIC DNA]</scope>
</reference>
<dbReference type="EMBL" id="QBMC01000259">
    <property type="protein sequence ID" value="PZO09334.1"/>
    <property type="molecule type" value="Genomic_DNA"/>
</dbReference>
<protein>
    <recommendedName>
        <fullName evidence="1">DUF2281 domain-containing protein</fullName>
    </recommendedName>
</protein>
<dbReference type="Proteomes" id="UP000249354">
    <property type="component" value="Unassembled WGS sequence"/>
</dbReference>
<reference evidence="2 3" key="2">
    <citation type="submission" date="2018-06" db="EMBL/GenBank/DDBJ databases">
        <title>Metagenomic assembly of (sub)arctic Cyanobacteria and their associated microbiome from non-axenic cultures.</title>
        <authorList>
            <person name="Baurain D."/>
        </authorList>
    </citation>
    <scope>NUCLEOTIDE SEQUENCE [LARGE SCALE GENOMIC DNA]</scope>
    <source>
        <strain evidence="2">ULC129bin1</strain>
    </source>
</reference>
<dbReference type="AlphaFoldDB" id="A0A2W4TNZ2"/>
<evidence type="ECO:0000313" key="2">
    <source>
        <dbReference type="EMBL" id="PZO09334.1"/>
    </source>
</evidence>
<proteinExistence type="predicted"/>
<name>A0A2W4TNZ2_9CYAN</name>
<comment type="caution">
    <text evidence="2">The sequence shown here is derived from an EMBL/GenBank/DDBJ whole genome shotgun (WGS) entry which is preliminary data.</text>
</comment>
<dbReference type="InterPro" id="IPR018739">
    <property type="entry name" value="DUF2281"/>
</dbReference>
<feature type="domain" description="DUF2281" evidence="1">
    <location>
        <begin position="7"/>
        <end position="62"/>
    </location>
</feature>
<accession>A0A2W4TNZ2</accession>
<evidence type="ECO:0000259" key="1">
    <source>
        <dbReference type="Pfam" id="PF10047"/>
    </source>
</evidence>
<evidence type="ECO:0000313" key="3">
    <source>
        <dbReference type="Proteomes" id="UP000249354"/>
    </source>
</evidence>
<gene>
    <name evidence="2" type="ORF">DCF25_21800</name>
</gene>
<sequence length="74" mass="8330">MSIEQALIAEVRSLTPQQQQEVLNFAAFLRSQHSPIATHPPVPGLHKDIPYWMAEDFDAPLPDSFWLGENETTA</sequence>